<keyword evidence="2" id="KW-0472">Membrane</keyword>
<evidence type="ECO:0000313" key="4">
    <source>
        <dbReference type="Proteomes" id="UP001360953"/>
    </source>
</evidence>
<feature type="transmembrane region" description="Helical" evidence="2">
    <location>
        <begin position="108"/>
        <end position="128"/>
    </location>
</feature>
<reference evidence="3 4" key="1">
    <citation type="submission" date="2024-04" db="EMBL/GenBank/DDBJ databases">
        <title>Phyllosticta paracitricarpa is synonymous to the EU quarantine fungus P. citricarpa based on phylogenomic analyses.</title>
        <authorList>
            <consortium name="Lawrence Berkeley National Laboratory"/>
            <person name="Van ingen-buijs V.A."/>
            <person name="Van westerhoven A.C."/>
            <person name="Haridas S."/>
            <person name="Skiadas P."/>
            <person name="Martin F."/>
            <person name="Groenewald J.Z."/>
            <person name="Crous P.W."/>
            <person name="Seidl M.F."/>
        </authorList>
    </citation>
    <scope>NUCLEOTIDE SEQUENCE [LARGE SCALE GENOMIC DNA]</scope>
    <source>
        <strain evidence="3 4">CPC 17464</strain>
    </source>
</reference>
<evidence type="ECO:0000256" key="2">
    <source>
        <dbReference type="SAM" id="Phobius"/>
    </source>
</evidence>
<proteinExistence type="predicted"/>
<feature type="region of interest" description="Disordered" evidence="1">
    <location>
        <begin position="1"/>
        <end position="31"/>
    </location>
</feature>
<sequence>MENPQTTFGESESSISLLSRNPSIKSSPTARLSTLAPQNGSVIRNWPDKPKKLKGTATALPLRILSQATVALIPTCFIILGVFISSVNRNNVSQFGNSLIQATQVASTLWPIAFAAVIGPMLKVVALYRAERGAKLGTIEMFSQSQTLVSTVKGCYSLRILSYWPLFLIGLWSFSPAGGQAVLRLLRLEHSKMSNQTLFYFPNTAFSQVTSQSPIFSASMGSSYRSHWQMLYGTVLSAPSSAVLLANGSSTGFEDAVKRISRPVAINGTRQDTWGNVRVPFLDLLPQYNKSSPYQWVDIPRDEVVPYVSLVGVSVRGIDPSEVGEMVFTLSTTYFSLECSLRSNLTSWFETHSSVLLDHSLRNSSIFRNSNFLNFPNIFLDLVANHSDQQPKFINSSQMSLAFDSQGPKYTLAFGARSYDPDQETITFCPITLNYVDVYVDCTRLIQQGQLSCSARRIRRKPDSFDDPNKRKVFQTWIRYAFPEIVNFQASELYSYSGVLESYLKDPTRTFNFLNHASNYSDVPMPVFSARLAMLINTFWYSVLNTSIFLNVDSASPSPTDYNFGSWGNMTGNWTTPTLQVYIVSKPWMALYIIATIILSACALVTIVLQSRTRAPDILGSVSTLTRDSPYVLTVPPGGSGLDSTERARLLKDVWVRIQDVQPENEIGKIAFSDSSELGSRLKWSRSYE</sequence>
<dbReference type="GeneID" id="92028916"/>
<evidence type="ECO:0000256" key="1">
    <source>
        <dbReference type="SAM" id="MobiDB-lite"/>
    </source>
</evidence>
<dbReference type="Proteomes" id="UP001360953">
    <property type="component" value="Unassembled WGS sequence"/>
</dbReference>
<dbReference type="RefSeq" id="XP_066654679.1">
    <property type="nucleotide sequence ID" value="XM_066796010.1"/>
</dbReference>
<dbReference type="EMBL" id="JBBPEH010000007">
    <property type="protein sequence ID" value="KAK7536263.1"/>
    <property type="molecule type" value="Genomic_DNA"/>
</dbReference>
<comment type="caution">
    <text evidence="3">The sequence shown here is derived from an EMBL/GenBank/DDBJ whole genome shotgun (WGS) entry which is preliminary data.</text>
</comment>
<accession>A0ABR1LM29</accession>
<keyword evidence="4" id="KW-1185">Reference proteome</keyword>
<feature type="transmembrane region" description="Helical" evidence="2">
    <location>
        <begin position="64"/>
        <end position="87"/>
    </location>
</feature>
<organism evidence="3 4">
    <name type="scientific">Phyllosticta citribraziliensis</name>
    <dbReference type="NCBI Taxonomy" id="989973"/>
    <lineage>
        <taxon>Eukaryota</taxon>
        <taxon>Fungi</taxon>
        <taxon>Dikarya</taxon>
        <taxon>Ascomycota</taxon>
        <taxon>Pezizomycotina</taxon>
        <taxon>Dothideomycetes</taxon>
        <taxon>Dothideomycetes incertae sedis</taxon>
        <taxon>Botryosphaeriales</taxon>
        <taxon>Phyllostictaceae</taxon>
        <taxon>Phyllosticta</taxon>
    </lineage>
</organism>
<protein>
    <submittedName>
        <fullName evidence="3">Uncharacterized protein</fullName>
    </submittedName>
</protein>
<feature type="transmembrane region" description="Helical" evidence="2">
    <location>
        <begin position="589"/>
        <end position="609"/>
    </location>
</feature>
<gene>
    <name evidence="3" type="ORF">J3D65DRAFT_410455</name>
</gene>
<keyword evidence="2" id="KW-0812">Transmembrane</keyword>
<feature type="transmembrane region" description="Helical" evidence="2">
    <location>
        <begin position="163"/>
        <end position="186"/>
    </location>
</feature>
<keyword evidence="2" id="KW-1133">Transmembrane helix</keyword>
<name>A0ABR1LM29_9PEZI</name>
<evidence type="ECO:0000313" key="3">
    <source>
        <dbReference type="EMBL" id="KAK7536263.1"/>
    </source>
</evidence>